<dbReference type="EMBL" id="SODF01000001">
    <property type="protein sequence ID" value="TDW22591.1"/>
    <property type="molecule type" value="Genomic_DNA"/>
</dbReference>
<proteinExistence type="predicted"/>
<dbReference type="AlphaFoldDB" id="A0A4R7ZZD8"/>
<evidence type="ECO:0000313" key="1">
    <source>
        <dbReference type="EMBL" id="TDW22591.1"/>
    </source>
</evidence>
<evidence type="ECO:0000313" key="2">
    <source>
        <dbReference type="Proteomes" id="UP000295447"/>
    </source>
</evidence>
<keyword evidence="2" id="KW-1185">Reference proteome</keyword>
<accession>A0A4R7ZZD8</accession>
<comment type="caution">
    <text evidence="1">The sequence shown here is derived from an EMBL/GenBank/DDBJ whole genome shotgun (WGS) entry which is preliminary data.</text>
</comment>
<protein>
    <submittedName>
        <fullName evidence="1">Uncharacterized protein</fullName>
    </submittedName>
</protein>
<organism evidence="1 2">
    <name type="scientific">Kribbella kalugense</name>
    <dbReference type="NCBI Taxonomy" id="2512221"/>
    <lineage>
        <taxon>Bacteria</taxon>
        <taxon>Bacillati</taxon>
        <taxon>Actinomycetota</taxon>
        <taxon>Actinomycetes</taxon>
        <taxon>Propionibacteriales</taxon>
        <taxon>Kribbellaceae</taxon>
        <taxon>Kribbella</taxon>
    </lineage>
</organism>
<sequence length="122" mass="12905">MPRVLVIGLDPYRVPGPWDPEPVATGIQVGMADFADHGVGAETCLVGLDGSDDVEAVVAAALAAHPWECVVVGGGIRRNEEQLGLFENIVNLVRRHAPDAAIAFNSTPSDTYTAASRWIKKG</sequence>
<reference evidence="1 2" key="1">
    <citation type="submission" date="2019-03" db="EMBL/GenBank/DDBJ databases">
        <title>Genomic Encyclopedia of Type Strains, Phase III (KMG-III): the genomes of soil and plant-associated and newly described type strains.</title>
        <authorList>
            <person name="Whitman W."/>
        </authorList>
    </citation>
    <scope>NUCLEOTIDE SEQUENCE [LARGE SCALE GENOMIC DNA]</scope>
    <source>
        <strain evidence="1 2">VKM Ac-2570</strain>
    </source>
</reference>
<gene>
    <name evidence="1" type="ORF">EV650_1428</name>
</gene>
<name>A0A4R7ZZD8_9ACTN</name>
<dbReference type="Proteomes" id="UP000295447">
    <property type="component" value="Unassembled WGS sequence"/>
</dbReference>